<sequence>MKRAAASTGSLAKRQRPGKDAEADLPEEGCNPARGSGMVVWYSGRRQTGRVLSDDGVEMTIPVGGAMNRNVVPLTPSGLMHGTRVRCMPVRRNDSWHCISVRPSETVQHGLTVGVDKQGGSSEDQSHLSAADVADMGFLIGILDGHCGGASSAHVAKRFPAILHDVYNYELSQKGGAAALRGAQEAELLRDSLRGACRAAERDLMKVASEGHWTDGTSAVFALLAHGFESQSARTVPGCAGEAKLFLAWCGDSRALLLHGHKVLALSHDHVPSRKEEYNRVKSAGGKVLDFGGTLKVGRRDKYKEKKSSGSFNDLLWLHTTRSFGDIRLKAPFNIVTCEAEVLVRTLSPEDWAIVLVCSKVTSKLKNQDIGDICKEQFLQGKDPVAVSQALTLAARKRGAMGNLTCVVMRLGWTALQPHWLTVAVVVATRWLDFLPCACRLARPLLDASRHLLDVVPTPRRPVLQRAMMAVLALEAMGNLSRFALLLLLFVTLSTVVLRCLRSRSSEFVELGLLLSDKIDLVWERVQGFQEYVRDLSANRNEARKVRGAPSGGLASIQHTLGSVLRCGKHPWGSYFAPPNIIWPLLREVMGVKVPGSGQLSILGQEFQALP</sequence>
<dbReference type="InterPro" id="IPR036457">
    <property type="entry name" value="PPM-type-like_dom_sf"/>
</dbReference>
<dbReference type="OrthoDB" id="416093at2759"/>
<dbReference type="SMART" id="SM00332">
    <property type="entry name" value="PP2Cc"/>
    <property type="match status" value="1"/>
</dbReference>
<dbReference type="GO" id="GO:0004722">
    <property type="term" value="F:protein serine/threonine phosphatase activity"/>
    <property type="evidence" value="ECO:0007669"/>
    <property type="project" value="InterPro"/>
</dbReference>
<reference evidence="3" key="1">
    <citation type="submission" date="2021-02" db="EMBL/GenBank/DDBJ databases">
        <authorList>
            <person name="Dougan E. K."/>
            <person name="Rhodes N."/>
            <person name="Thang M."/>
            <person name="Chan C."/>
        </authorList>
    </citation>
    <scope>NUCLEOTIDE SEQUENCE</scope>
</reference>
<dbReference type="PROSITE" id="PS51746">
    <property type="entry name" value="PPM_2"/>
    <property type="match status" value="1"/>
</dbReference>
<protein>
    <submittedName>
        <fullName evidence="3">HAB1 protein</fullName>
    </submittedName>
</protein>
<dbReference type="EMBL" id="CAJNDS010002250">
    <property type="protein sequence ID" value="CAE7392661.1"/>
    <property type="molecule type" value="Genomic_DNA"/>
</dbReference>
<accession>A0A812QL51</accession>
<organism evidence="3 4">
    <name type="scientific">Symbiodinium natans</name>
    <dbReference type="NCBI Taxonomy" id="878477"/>
    <lineage>
        <taxon>Eukaryota</taxon>
        <taxon>Sar</taxon>
        <taxon>Alveolata</taxon>
        <taxon>Dinophyceae</taxon>
        <taxon>Suessiales</taxon>
        <taxon>Symbiodiniaceae</taxon>
        <taxon>Symbiodinium</taxon>
    </lineage>
</organism>
<dbReference type="InterPro" id="IPR015655">
    <property type="entry name" value="PP2C"/>
</dbReference>
<name>A0A812QL51_9DINO</name>
<proteinExistence type="predicted"/>
<evidence type="ECO:0000313" key="4">
    <source>
        <dbReference type="Proteomes" id="UP000604046"/>
    </source>
</evidence>
<dbReference type="Gene3D" id="3.60.40.10">
    <property type="entry name" value="PPM-type phosphatase domain"/>
    <property type="match status" value="1"/>
</dbReference>
<feature type="region of interest" description="Disordered" evidence="1">
    <location>
        <begin position="1"/>
        <end position="31"/>
    </location>
</feature>
<keyword evidence="4" id="KW-1185">Reference proteome</keyword>
<feature type="domain" description="PPM-type phosphatase" evidence="2">
    <location>
        <begin position="118"/>
        <end position="411"/>
    </location>
</feature>
<dbReference type="SMR" id="A0A812QL51"/>
<comment type="caution">
    <text evidence="3">The sequence shown here is derived from an EMBL/GenBank/DDBJ whole genome shotgun (WGS) entry which is preliminary data.</text>
</comment>
<dbReference type="Pfam" id="PF00481">
    <property type="entry name" value="PP2C"/>
    <property type="match status" value="1"/>
</dbReference>
<evidence type="ECO:0000259" key="2">
    <source>
        <dbReference type="PROSITE" id="PS51746"/>
    </source>
</evidence>
<dbReference type="Proteomes" id="UP000604046">
    <property type="component" value="Unassembled WGS sequence"/>
</dbReference>
<dbReference type="InterPro" id="IPR001932">
    <property type="entry name" value="PPM-type_phosphatase-like_dom"/>
</dbReference>
<dbReference type="CDD" id="cd00143">
    <property type="entry name" value="PP2Cc"/>
    <property type="match status" value="1"/>
</dbReference>
<dbReference type="SUPFAM" id="SSF81606">
    <property type="entry name" value="PP2C-like"/>
    <property type="match status" value="1"/>
</dbReference>
<gene>
    <name evidence="3" type="primary">HAB1</name>
    <name evidence="3" type="ORF">SNAT2548_LOCUS21402</name>
</gene>
<evidence type="ECO:0000313" key="3">
    <source>
        <dbReference type="EMBL" id="CAE7392661.1"/>
    </source>
</evidence>
<evidence type="ECO:0000256" key="1">
    <source>
        <dbReference type="SAM" id="MobiDB-lite"/>
    </source>
</evidence>
<dbReference type="PANTHER" id="PTHR47992">
    <property type="entry name" value="PROTEIN PHOSPHATASE"/>
    <property type="match status" value="1"/>
</dbReference>
<dbReference type="AlphaFoldDB" id="A0A812QL51"/>